<evidence type="ECO:0000313" key="6">
    <source>
        <dbReference type="Proteomes" id="UP000580856"/>
    </source>
</evidence>
<dbReference type="AlphaFoldDB" id="A0A846QGN9"/>
<dbReference type="PANTHER" id="PTHR43464:SF19">
    <property type="entry name" value="UBIQUINONE BIOSYNTHESIS O-METHYLTRANSFERASE, MITOCHONDRIAL"/>
    <property type="match status" value="1"/>
</dbReference>
<evidence type="ECO:0000256" key="1">
    <source>
        <dbReference type="ARBA" id="ARBA00022603"/>
    </source>
</evidence>
<organism evidence="5 6">
    <name type="scientific">Desulfobaculum xiamenense</name>
    <dbReference type="NCBI Taxonomy" id="995050"/>
    <lineage>
        <taxon>Bacteria</taxon>
        <taxon>Pseudomonadati</taxon>
        <taxon>Thermodesulfobacteriota</taxon>
        <taxon>Desulfovibrionia</taxon>
        <taxon>Desulfovibrionales</taxon>
        <taxon>Desulfovibrionaceae</taxon>
        <taxon>Desulfobaculum</taxon>
    </lineage>
</organism>
<name>A0A846QGN9_9BACT</name>
<protein>
    <submittedName>
        <fullName evidence="5">SAM-dependent methyltransferase</fullName>
    </submittedName>
</protein>
<gene>
    <name evidence="5" type="ORF">GGQ74_001639</name>
</gene>
<sequence length="249" mass="27910">MSTRWDGESVARYEEWFETREGAFAFTQERRLLERLVSAWPRRGQRLLDIGCGPGMFLKALWETGFDVSGLDSSPDMLGAARRRLGPHASYHIGQADHLPFDENEFEFAVLMTVLEFCDDPEAVLREAARVARHGLIIGFLNRWSLYWWAVGRAGAKSPEAGRLAAAHWFSPLDIRRMVGRAIGLRVEEGASVLPGPVWTWRGDRPWGLCNRLVYPFELGAYCAVRIDLSGGKPLTPLMAFSARPCGTG</sequence>
<dbReference type="EMBL" id="JAATJA010000002">
    <property type="protein sequence ID" value="NJB67966.1"/>
    <property type="molecule type" value="Genomic_DNA"/>
</dbReference>
<reference evidence="5 6" key="1">
    <citation type="submission" date="2020-03" db="EMBL/GenBank/DDBJ databases">
        <title>Genomic Encyclopedia of Type Strains, Phase IV (KMG-IV): sequencing the most valuable type-strain genomes for metagenomic binning, comparative biology and taxonomic classification.</title>
        <authorList>
            <person name="Goeker M."/>
        </authorList>
    </citation>
    <scope>NUCLEOTIDE SEQUENCE [LARGE SCALE GENOMIC DNA]</scope>
    <source>
        <strain evidence="5 6">DSM 24233</strain>
    </source>
</reference>
<dbReference type="Gene3D" id="3.40.50.150">
    <property type="entry name" value="Vaccinia Virus protein VP39"/>
    <property type="match status" value="1"/>
</dbReference>
<dbReference type="RefSeq" id="WP_167941071.1">
    <property type="nucleotide sequence ID" value="NZ_JAATJA010000002.1"/>
</dbReference>
<keyword evidence="3" id="KW-0949">S-adenosyl-L-methionine</keyword>
<dbReference type="Proteomes" id="UP000580856">
    <property type="component" value="Unassembled WGS sequence"/>
</dbReference>
<dbReference type="SUPFAM" id="SSF53335">
    <property type="entry name" value="S-adenosyl-L-methionine-dependent methyltransferases"/>
    <property type="match status" value="1"/>
</dbReference>
<keyword evidence="2 5" id="KW-0808">Transferase</keyword>
<keyword evidence="1 5" id="KW-0489">Methyltransferase</keyword>
<dbReference type="InterPro" id="IPR013216">
    <property type="entry name" value="Methyltransf_11"/>
</dbReference>
<dbReference type="GO" id="GO:0032259">
    <property type="term" value="P:methylation"/>
    <property type="evidence" value="ECO:0007669"/>
    <property type="project" value="UniProtKB-KW"/>
</dbReference>
<dbReference type="CDD" id="cd02440">
    <property type="entry name" value="AdoMet_MTases"/>
    <property type="match status" value="1"/>
</dbReference>
<comment type="caution">
    <text evidence="5">The sequence shown here is derived from an EMBL/GenBank/DDBJ whole genome shotgun (WGS) entry which is preliminary data.</text>
</comment>
<dbReference type="GO" id="GO:0008757">
    <property type="term" value="F:S-adenosylmethionine-dependent methyltransferase activity"/>
    <property type="evidence" value="ECO:0007669"/>
    <property type="project" value="InterPro"/>
</dbReference>
<dbReference type="PANTHER" id="PTHR43464">
    <property type="entry name" value="METHYLTRANSFERASE"/>
    <property type="match status" value="1"/>
</dbReference>
<evidence type="ECO:0000256" key="3">
    <source>
        <dbReference type="ARBA" id="ARBA00022691"/>
    </source>
</evidence>
<proteinExistence type="predicted"/>
<feature type="domain" description="Methyltransferase type 11" evidence="4">
    <location>
        <begin position="48"/>
        <end position="135"/>
    </location>
</feature>
<keyword evidence="6" id="KW-1185">Reference proteome</keyword>
<evidence type="ECO:0000313" key="5">
    <source>
        <dbReference type="EMBL" id="NJB67966.1"/>
    </source>
</evidence>
<accession>A0A846QGN9</accession>
<evidence type="ECO:0000256" key="2">
    <source>
        <dbReference type="ARBA" id="ARBA00022679"/>
    </source>
</evidence>
<dbReference type="Pfam" id="PF08241">
    <property type="entry name" value="Methyltransf_11"/>
    <property type="match status" value="1"/>
</dbReference>
<evidence type="ECO:0000259" key="4">
    <source>
        <dbReference type="Pfam" id="PF08241"/>
    </source>
</evidence>
<dbReference type="InterPro" id="IPR029063">
    <property type="entry name" value="SAM-dependent_MTases_sf"/>
</dbReference>